<name>A0A1I8FA47_9PLAT</name>
<keyword evidence="1" id="KW-1185">Reference proteome</keyword>
<evidence type="ECO:0000313" key="2">
    <source>
        <dbReference type="WBParaSite" id="maker-unitig_24984-snap-gene-0.1-mRNA-1"/>
    </source>
</evidence>
<dbReference type="AlphaFoldDB" id="A0A1I8FA47"/>
<reference evidence="2" key="1">
    <citation type="submission" date="2016-11" db="UniProtKB">
        <authorList>
            <consortium name="WormBaseParasite"/>
        </authorList>
    </citation>
    <scope>IDENTIFICATION</scope>
</reference>
<protein>
    <submittedName>
        <fullName evidence="2">Secreted protein</fullName>
    </submittedName>
</protein>
<dbReference type="Proteomes" id="UP000095280">
    <property type="component" value="Unplaced"/>
</dbReference>
<evidence type="ECO:0000313" key="1">
    <source>
        <dbReference type="Proteomes" id="UP000095280"/>
    </source>
</evidence>
<proteinExistence type="predicted"/>
<organism evidence="1 2">
    <name type="scientific">Macrostomum lignano</name>
    <dbReference type="NCBI Taxonomy" id="282301"/>
    <lineage>
        <taxon>Eukaryota</taxon>
        <taxon>Metazoa</taxon>
        <taxon>Spiralia</taxon>
        <taxon>Lophotrochozoa</taxon>
        <taxon>Platyhelminthes</taxon>
        <taxon>Rhabditophora</taxon>
        <taxon>Macrostomorpha</taxon>
        <taxon>Macrostomida</taxon>
        <taxon>Macrostomidae</taxon>
        <taxon>Macrostomum</taxon>
    </lineage>
</organism>
<accession>A0A1I8FA47</accession>
<dbReference type="WBParaSite" id="maker-unitig_24984-snap-gene-0.1-mRNA-1">
    <property type="protein sequence ID" value="maker-unitig_24984-snap-gene-0.1-mRNA-1"/>
    <property type="gene ID" value="maker-unitig_24984-snap-gene-0.1"/>
</dbReference>
<sequence length="68" mass="7165">MGTCSAVLAACEASGPSMRRLAWPPCLACRLVATKPWTFALLMDVLPAKRTNPGTSPYAAALGLFARL</sequence>